<evidence type="ECO:0000259" key="2">
    <source>
        <dbReference type="Pfam" id="PF00578"/>
    </source>
</evidence>
<evidence type="ECO:0000256" key="1">
    <source>
        <dbReference type="SAM" id="SignalP"/>
    </source>
</evidence>
<protein>
    <submittedName>
        <fullName evidence="3">AhpC/TSA family protein</fullName>
    </submittedName>
</protein>
<dbReference type="Gene3D" id="3.40.30.10">
    <property type="entry name" value="Glutaredoxin"/>
    <property type="match status" value="1"/>
</dbReference>
<organism evidence="3 4">
    <name type="scientific">Algoriphagus zhangzhouensis</name>
    <dbReference type="NCBI Taxonomy" id="1073327"/>
    <lineage>
        <taxon>Bacteria</taxon>
        <taxon>Pseudomonadati</taxon>
        <taxon>Bacteroidota</taxon>
        <taxon>Cytophagia</taxon>
        <taxon>Cytophagales</taxon>
        <taxon>Cyclobacteriaceae</taxon>
        <taxon>Algoriphagus</taxon>
    </lineage>
</organism>
<reference evidence="4" key="1">
    <citation type="submission" date="2016-12" db="EMBL/GenBank/DDBJ databases">
        <authorList>
            <person name="Varghese N."/>
            <person name="Submissions S."/>
        </authorList>
    </citation>
    <scope>NUCLEOTIDE SEQUENCE [LARGE SCALE GENOMIC DNA]</scope>
    <source>
        <strain evidence="4">DSM 25035</strain>
    </source>
</reference>
<dbReference type="InterPro" id="IPR047262">
    <property type="entry name" value="PRX-like1"/>
</dbReference>
<gene>
    <name evidence="3" type="ORF">SAMN04488108_1118</name>
</gene>
<dbReference type="GO" id="GO:0016491">
    <property type="term" value="F:oxidoreductase activity"/>
    <property type="evidence" value="ECO:0007669"/>
    <property type="project" value="InterPro"/>
</dbReference>
<dbReference type="PANTHER" id="PTHR43640:SF1">
    <property type="entry name" value="THIOREDOXIN-DEPENDENT PEROXIREDOXIN"/>
    <property type="match status" value="1"/>
</dbReference>
<name>A0A1M7Z7K8_9BACT</name>
<dbReference type="SUPFAM" id="SSF52833">
    <property type="entry name" value="Thioredoxin-like"/>
    <property type="match status" value="1"/>
</dbReference>
<dbReference type="Pfam" id="PF00578">
    <property type="entry name" value="AhpC-TSA"/>
    <property type="match status" value="1"/>
</dbReference>
<keyword evidence="1" id="KW-0732">Signal</keyword>
<dbReference type="OrthoDB" id="9809746at2"/>
<accession>A0A1M7Z7K8</accession>
<evidence type="ECO:0000313" key="3">
    <source>
        <dbReference type="EMBL" id="SHO60923.1"/>
    </source>
</evidence>
<keyword evidence="4" id="KW-1185">Reference proteome</keyword>
<proteinExistence type="predicted"/>
<feature type="signal peptide" evidence="1">
    <location>
        <begin position="1"/>
        <end position="19"/>
    </location>
</feature>
<feature type="chain" id="PRO_5013111069" evidence="1">
    <location>
        <begin position="20"/>
        <end position="189"/>
    </location>
</feature>
<dbReference type="AlphaFoldDB" id="A0A1M7Z7K8"/>
<dbReference type="RefSeq" id="WP_073570725.1">
    <property type="nucleotide sequence ID" value="NZ_FRXN01000001.1"/>
</dbReference>
<dbReference type="PANTHER" id="PTHR43640">
    <property type="entry name" value="OS07G0260300 PROTEIN"/>
    <property type="match status" value="1"/>
</dbReference>
<evidence type="ECO:0000313" key="4">
    <source>
        <dbReference type="Proteomes" id="UP000184609"/>
    </source>
</evidence>
<dbReference type="GO" id="GO:0016209">
    <property type="term" value="F:antioxidant activity"/>
    <property type="evidence" value="ECO:0007669"/>
    <property type="project" value="InterPro"/>
</dbReference>
<sequence>MKNLLALFLFIASISFSKAQTFQSIERVDAVTGKSVQVESLIRDKALVLVFHSLKCPFANMYQDRIIDLKNNYSNKGITFALVNPEATADQEAELRKFVDDSEVNASYLIDEDLLLVKQLGITKIPEIIILIPGENGLEIAYKGAIDNNPQAANSVSERSLERAINQVLRGEKPSPAQIRATGCNVKSF</sequence>
<dbReference type="InterPro" id="IPR000866">
    <property type="entry name" value="AhpC/TSA"/>
</dbReference>
<dbReference type="EMBL" id="FRXN01000001">
    <property type="protein sequence ID" value="SHO60923.1"/>
    <property type="molecule type" value="Genomic_DNA"/>
</dbReference>
<dbReference type="Proteomes" id="UP000184609">
    <property type="component" value="Unassembled WGS sequence"/>
</dbReference>
<dbReference type="InterPro" id="IPR036249">
    <property type="entry name" value="Thioredoxin-like_sf"/>
</dbReference>
<feature type="domain" description="Alkyl hydroperoxide reductase subunit C/ Thiol specific antioxidant" evidence="2">
    <location>
        <begin position="30"/>
        <end position="124"/>
    </location>
</feature>
<dbReference type="STRING" id="1073327.SAMN04488108_1118"/>